<protein>
    <submittedName>
        <fullName evidence="1">Uncharacterized protein</fullName>
    </submittedName>
</protein>
<evidence type="ECO:0000313" key="2">
    <source>
        <dbReference type="Proteomes" id="UP000310719"/>
    </source>
</evidence>
<proteinExistence type="predicted"/>
<gene>
    <name evidence="1" type="ORF">NCTC13032_06266</name>
</gene>
<name>A0A4U9IQ75_9ENTR</name>
<sequence>MPFSRCKLHHRKTPVRPQKLILNCASSVISIRCQYCGGLVAKVPALITTFTSGSVASSLAKPVVSHCPFHHAELAKDTGCGVVVAQKRCWNIVFRKKGS</sequence>
<dbReference type="AlphaFoldDB" id="A0A4U9IQ75"/>
<dbReference type="Proteomes" id="UP000310719">
    <property type="component" value="Chromosome"/>
</dbReference>
<reference evidence="1 2" key="1">
    <citation type="submission" date="2019-05" db="EMBL/GenBank/DDBJ databases">
        <authorList>
            <consortium name="Pathogen Informatics"/>
        </authorList>
    </citation>
    <scope>NUCLEOTIDE SEQUENCE [LARGE SCALE GENOMIC DNA]</scope>
    <source>
        <strain evidence="1 2">NCTC13032</strain>
    </source>
</reference>
<evidence type="ECO:0000313" key="1">
    <source>
        <dbReference type="EMBL" id="VTP79075.1"/>
    </source>
</evidence>
<dbReference type="EMBL" id="LR590464">
    <property type="protein sequence ID" value="VTP79075.1"/>
    <property type="molecule type" value="Genomic_DNA"/>
</dbReference>
<organism evidence="1 2">
    <name type="scientific">Leclercia adecarboxylata</name>
    <dbReference type="NCBI Taxonomy" id="83655"/>
    <lineage>
        <taxon>Bacteria</taxon>
        <taxon>Pseudomonadati</taxon>
        <taxon>Pseudomonadota</taxon>
        <taxon>Gammaproteobacteria</taxon>
        <taxon>Enterobacterales</taxon>
        <taxon>Enterobacteriaceae</taxon>
        <taxon>Leclercia</taxon>
    </lineage>
</organism>
<accession>A0A4U9IQ75</accession>